<keyword evidence="1" id="KW-0175">Coiled coil</keyword>
<name>A0A6G1J0Z3_9PLEO</name>
<evidence type="ECO:0000256" key="2">
    <source>
        <dbReference type="SAM" id="MobiDB-lite"/>
    </source>
</evidence>
<protein>
    <submittedName>
        <fullName evidence="3">Uncharacterized protein</fullName>
    </submittedName>
</protein>
<dbReference type="EMBL" id="MU005583">
    <property type="protein sequence ID" value="KAF2683871.1"/>
    <property type="molecule type" value="Genomic_DNA"/>
</dbReference>
<keyword evidence="4" id="KW-1185">Reference proteome</keyword>
<sequence length="479" mass="54962">MNKDVFQPRPAGMKPFTSIFGDGNVHQKENRPLPSYRYTPTGSTRNFNASSVPMEKFRLVENELKSARGRNRQLDDLNRRLEVRIRELEARNRDLEQQFAQITIPGCAFGPQGDVFVGNFTASNLRYSPPKAASPVAIRNGRSYRRLSPSAPPYTPTTYRDPIDPPVMTGISPPTVRRRKRTETPEQLSPRKFTHGVPIFTFGIDLQNDRGLLHDFFDDVRKWATFHTKDRDAQEAGSFAVMQDLVDMTAGKSDIEYLLMDSEMRRDIVACLVARHIVMNAMGEHFLWNSGHHAGSECNNLFLEFAHLQDEEYGRKQEVCEKQQALYTKLKNEPGHKKWRTFKAEEYCEELLNKIGFLLEPYANTQRAHVLSELYVKGYWIGFRLRMEAVKWQIMWPTAGTDLNLGMMVNQTRNLLGDPMETFTELQKDPKKFFVRFALTPTISKSDFSSGTEEKTVVHSSMVHVGRKGVFNHKTDASK</sequence>
<evidence type="ECO:0000313" key="4">
    <source>
        <dbReference type="Proteomes" id="UP000799291"/>
    </source>
</evidence>
<reference evidence="3" key="1">
    <citation type="journal article" date="2020" name="Stud. Mycol.">
        <title>101 Dothideomycetes genomes: a test case for predicting lifestyles and emergence of pathogens.</title>
        <authorList>
            <person name="Haridas S."/>
            <person name="Albert R."/>
            <person name="Binder M."/>
            <person name="Bloem J."/>
            <person name="Labutti K."/>
            <person name="Salamov A."/>
            <person name="Andreopoulos B."/>
            <person name="Baker S."/>
            <person name="Barry K."/>
            <person name="Bills G."/>
            <person name="Bluhm B."/>
            <person name="Cannon C."/>
            <person name="Castanera R."/>
            <person name="Culley D."/>
            <person name="Daum C."/>
            <person name="Ezra D."/>
            <person name="Gonzalez J."/>
            <person name="Henrissat B."/>
            <person name="Kuo A."/>
            <person name="Liang C."/>
            <person name="Lipzen A."/>
            <person name="Lutzoni F."/>
            <person name="Magnuson J."/>
            <person name="Mondo S."/>
            <person name="Nolan M."/>
            <person name="Ohm R."/>
            <person name="Pangilinan J."/>
            <person name="Park H.-J."/>
            <person name="Ramirez L."/>
            <person name="Alfaro M."/>
            <person name="Sun H."/>
            <person name="Tritt A."/>
            <person name="Yoshinaga Y."/>
            <person name="Zwiers L.-H."/>
            <person name="Turgeon B."/>
            <person name="Goodwin S."/>
            <person name="Spatafora J."/>
            <person name="Crous P."/>
            <person name="Grigoriev I."/>
        </authorList>
    </citation>
    <scope>NUCLEOTIDE SEQUENCE</scope>
    <source>
        <strain evidence="3">CBS 122367</strain>
    </source>
</reference>
<dbReference type="AlphaFoldDB" id="A0A6G1J0Z3"/>
<accession>A0A6G1J0Z3</accession>
<evidence type="ECO:0000313" key="3">
    <source>
        <dbReference type="EMBL" id="KAF2683871.1"/>
    </source>
</evidence>
<evidence type="ECO:0000256" key="1">
    <source>
        <dbReference type="SAM" id="Coils"/>
    </source>
</evidence>
<proteinExistence type="predicted"/>
<feature type="region of interest" description="Disordered" evidence="2">
    <location>
        <begin position="22"/>
        <end position="49"/>
    </location>
</feature>
<dbReference type="Proteomes" id="UP000799291">
    <property type="component" value="Unassembled WGS sequence"/>
</dbReference>
<feature type="coiled-coil region" evidence="1">
    <location>
        <begin position="64"/>
        <end position="98"/>
    </location>
</feature>
<feature type="region of interest" description="Disordered" evidence="2">
    <location>
        <begin position="144"/>
        <end position="188"/>
    </location>
</feature>
<organism evidence="3 4">
    <name type="scientific">Lentithecium fluviatile CBS 122367</name>
    <dbReference type="NCBI Taxonomy" id="1168545"/>
    <lineage>
        <taxon>Eukaryota</taxon>
        <taxon>Fungi</taxon>
        <taxon>Dikarya</taxon>
        <taxon>Ascomycota</taxon>
        <taxon>Pezizomycotina</taxon>
        <taxon>Dothideomycetes</taxon>
        <taxon>Pleosporomycetidae</taxon>
        <taxon>Pleosporales</taxon>
        <taxon>Massarineae</taxon>
        <taxon>Lentitheciaceae</taxon>
        <taxon>Lentithecium</taxon>
    </lineage>
</organism>
<dbReference type="OrthoDB" id="3789787at2759"/>
<gene>
    <name evidence="3" type="ORF">K458DRAFT_418848</name>
</gene>
<feature type="compositionally biased region" description="Polar residues" evidence="2">
    <location>
        <begin position="38"/>
        <end position="49"/>
    </location>
</feature>